<name>A0A0B0MQD5_GOSAR</name>
<sequence length="14" mass="1702">MYFKMGLWAILLSE</sequence>
<dbReference type="EMBL" id="JRRC01313879">
    <property type="protein sequence ID" value="KHG02975.1"/>
    <property type="molecule type" value="Genomic_DNA"/>
</dbReference>
<evidence type="ECO:0000313" key="1">
    <source>
        <dbReference type="EMBL" id="KHG02975.1"/>
    </source>
</evidence>
<proteinExistence type="predicted"/>
<protein>
    <submittedName>
        <fullName evidence="1">Uncharacterized protein</fullName>
    </submittedName>
</protein>
<gene>
    <name evidence="1" type="ORF">F383_25081</name>
</gene>
<accession>A0A0B0MQD5</accession>
<evidence type="ECO:0000313" key="2">
    <source>
        <dbReference type="Proteomes" id="UP000032142"/>
    </source>
</evidence>
<dbReference type="Proteomes" id="UP000032142">
    <property type="component" value="Unassembled WGS sequence"/>
</dbReference>
<keyword evidence="2" id="KW-1185">Reference proteome</keyword>
<comment type="caution">
    <text evidence="1">The sequence shown here is derived from an EMBL/GenBank/DDBJ whole genome shotgun (WGS) entry which is preliminary data.</text>
</comment>
<organism evidence="1 2">
    <name type="scientific">Gossypium arboreum</name>
    <name type="common">Tree cotton</name>
    <name type="synonym">Gossypium nanking</name>
    <dbReference type="NCBI Taxonomy" id="29729"/>
    <lineage>
        <taxon>Eukaryota</taxon>
        <taxon>Viridiplantae</taxon>
        <taxon>Streptophyta</taxon>
        <taxon>Embryophyta</taxon>
        <taxon>Tracheophyta</taxon>
        <taxon>Spermatophyta</taxon>
        <taxon>Magnoliopsida</taxon>
        <taxon>eudicotyledons</taxon>
        <taxon>Gunneridae</taxon>
        <taxon>Pentapetalae</taxon>
        <taxon>rosids</taxon>
        <taxon>malvids</taxon>
        <taxon>Malvales</taxon>
        <taxon>Malvaceae</taxon>
        <taxon>Malvoideae</taxon>
        <taxon>Gossypium</taxon>
    </lineage>
</organism>
<reference evidence="2" key="1">
    <citation type="submission" date="2014-09" db="EMBL/GenBank/DDBJ databases">
        <authorList>
            <person name="Mudge J."/>
            <person name="Ramaraj T."/>
            <person name="Lindquist I.E."/>
            <person name="Bharti A.K."/>
            <person name="Sundararajan A."/>
            <person name="Cameron C.T."/>
            <person name="Woodward J.E."/>
            <person name="May G.D."/>
            <person name="Brubaker C."/>
            <person name="Broadhvest J."/>
            <person name="Wilkins T.A."/>
        </authorList>
    </citation>
    <scope>NUCLEOTIDE SEQUENCE</scope>
    <source>
        <strain evidence="2">cv. AKA8401</strain>
    </source>
</reference>